<feature type="region of interest" description="Disordered" evidence="7">
    <location>
        <begin position="287"/>
        <end position="310"/>
    </location>
</feature>
<keyword evidence="4 6" id="KW-0862">Zinc</keyword>
<gene>
    <name evidence="9" type="ORF">DSCA_55100</name>
</gene>
<evidence type="ECO:0000256" key="2">
    <source>
        <dbReference type="ARBA" id="ARBA00022723"/>
    </source>
</evidence>
<dbReference type="InterPro" id="IPR051156">
    <property type="entry name" value="Mito/Outer_Membr_Metalloprot"/>
</dbReference>
<dbReference type="GO" id="GO:0046872">
    <property type="term" value="F:metal ion binding"/>
    <property type="evidence" value="ECO:0007669"/>
    <property type="project" value="UniProtKB-KW"/>
</dbReference>
<keyword evidence="3 6" id="KW-0378">Hydrolase</keyword>
<evidence type="ECO:0000256" key="1">
    <source>
        <dbReference type="ARBA" id="ARBA00022670"/>
    </source>
</evidence>
<dbReference type="PANTHER" id="PTHR22726">
    <property type="entry name" value="METALLOENDOPEPTIDASE OMA1"/>
    <property type="match status" value="1"/>
</dbReference>
<evidence type="ECO:0000313" key="10">
    <source>
        <dbReference type="Proteomes" id="UP000427906"/>
    </source>
</evidence>
<dbReference type="Pfam" id="PF01435">
    <property type="entry name" value="Peptidase_M48"/>
    <property type="match status" value="1"/>
</dbReference>
<dbReference type="KEGG" id="dalk:DSCA_55100"/>
<evidence type="ECO:0000256" key="4">
    <source>
        <dbReference type="ARBA" id="ARBA00022833"/>
    </source>
</evidence>
<evidence type="ECO:0000313" key="9">
    <source>
        <dbReference type="EMBL" id="BBO71580.1"/>
    </source>
</evidence>
<accession>A0A5K7YTD8</accession>
<reference evidence="9 10" key="1">
    <citation type="submission" date="2019-11" db="EMBL/GenBank/DDBJ databases">
        <title>Comparative genomics of hydrocarbon-degrading Desulfosarcina strains.</title>
        <authorList>
            <person name="Watanabe M."/>
            <person name="Kojima H."/>
            <person name="Fukui M."/>
        </authorList>
    </citation>
    <scope>NUCLEOTIDE SEQUENCE [LARGE SCALE GENOMIC DNA]</scope>
    <source>
        <strain evidence="9 10">PL12</strain>
    </source>
</reference>
<dbReference type="PANTHER" id="PTHR22726:SF1">
    <property type="entry name" value="METALLOENDOPEPTIDASE OMA1, MITOCHONDRIAL"/>
    <property type="match status" value="1"/>
</dbReference>
<evidence type="ECO:0000256" key="5">
    <source>
        <dbReference type="ARBA" id="ARBA00023049"/>
    </source>
</evidence>
<evidence type="ECO:0000259" key="8">
    <source>
        <dbReference type="Pfam" id="PF01435"/>
    </source>
</evidence>
<evidence type="ECO:0000256" key="6">
    <source>
        <dbReference type="RuleBase" id="RU003983"/>
    </source>
</evidence>
<keyword evidence="10" id="KW-1185">Reference proteome</keyword>
<keyword evidence="1 6" id="KW-0645">Protease</keyword>
<evidence type="ECO:0000256" key="3">
    <source>
        <dbReference type="ARBA" id="ARBA00022801"/>
    </source>
</evidence>
<dbReference type="GO" id="GO:0016020">
    <property type="term" value="C:membrane"/>
    <property type="evidence" value="ECO:0007669"/>
    <property type="project" value="TreeGrafter"/>
</dbReference>
<proteinExistence type="inferred from homology"/>
<dbReference type="AlphaFoldDB" id="A0A5K7YTD8"/>
<dbReference type="GO" id="GO:0051603">
    <property type="term" value="P:proteolysis involved in protein catabolic process"/>
    <property type="evidence" value="ECO:0007669"/>
    <property type="project" value="TreeGrafter"/>
</dbReference>
<feature type="domain" description="Peptidase M48" evidence="8">
    <location>
        <begin position="84"/>
        <end position="253"/>
    </location>
</feature>
<sequence>MGTREVLPVSRSAFGQRRVNRLRVASLLAVWMILSACTVKPMNLSHGDIPEDLPLASGETRLGNWLYADFDKTYTLSGDTGRITQLARIVDHLSRAAGAGYAHWQVHLLDAPEIVDVRAVPGNRIFVWSGLYDAVRNEDELAGLLACEIAHDLARHTDPVRFNMISSLLFQLGSLAGSTALMIASQGAVNLGAVDWMKLAYIEARDLGPGERHYSQTEERRAASIALMMLKRSDCRPEALIEFYWRTLEEHPQALLFERLHRGLTPDRRLALLEHLIIDGQAGRLARIPEPETPPSGPVQDRMTVHPGFR</sequence>
<keyword evidence="2" id="KW-0479">Metal-binding</keyword>
<evidence type="ECO:0000256" key="7">
    <source>
        <dbReference type="SAM" id="MobiDB-lite"/>
    </source>
</evidence>
<comment type="similarity">
    <text evidence="6">Belongs to the peptidase M48 family.</text>
</comment>
<dbReference type="InterPro" id="IPR001915">
    <property type="entry name" value="Peptidase_M48"/>
</dbReference>
<dbReference type="Gene3D" id="3.30.2010.10">
    <property type="entry name" value="Metalloproteases ('zincins'), catalytic domain"/>
    <property type="match status" value="1"/>
</dbReference>
<name>A0A5K7YTD8_9BACT</name>
<dbReference type="GO" id="GO:0004222">
    <property type="term" value="F:metalloendopeptidase activity"/>
    <property type="evidence" value="ECO:0007669"/>
    <property type="project" value="InterPro"/>
</dbReference>
<protein>
    <recommendedName>
        <fullName evidence="8">Peptidase M48 domain-containing protein</fullName>
    </recommendedName>
</protein>
<organism evidence="9 10">
    <name type="scientific">Desulfosarcina alkanivorans</name>
    <dbReference type="NCBI Taxonomy" id="571177"/>
    <lineage>
        <taxon>Bacteria</taxon>
        <taxon>Pseudomonadati</taxon>
        <taxon>Thermodesulfobacteriota</taxon>
        <taxon>Desulfobacteria</taxon>
        <taxon>Desulfobacterales</taxon>
        <taxon>Desulfosarcinaceae</taxon>
        <taxon>Desulfosarcina</taxon>
    </lineage>
</organism>
<dbReference type="EMBL" id="AP021874">
    <property type="protein sequence ID" value="BBO71580.1"/>
    <property type="molecule type" value="Genomic_DNA"/>
</dbReference>
<keyword evidence="5 6" id="KW-0482">Metalloprotease</keyword>
<comment type="cofactor">
    <cofactor evidence="6">
        <name>Zn(2+)</name>
        <dbReference type="ChEBI" id="CHEBI:29105"/>
    </cofactor>
    <text evidence="6">Binds 1 zinc ion per subunit.</text>
</comment>
<dbReference type="Proteomes" id="UP000427906">
    <property type="component" value="Chromosome"/>
</dbReference>